<dbReference type="InterPro" id="IPR006860">
    <property type="entry name" value="FecR"/>
</dbReference>
<dbReference type="RefSeq" id="WP_255841901.1">
    <property type="nucleotide sequence ID" value="NZ_CP094358.1"/>
</dbReference>
<sequence>MEENYDKLLVRWLNRELTLEEERSFKHSESYKSNKSIIEGISKLKVPDEQTWDEAYSEFRQKLQNSDSQKRGTVINLKTIQYLSYAACVILILGLAIFFMGKTTINTAIGQQQIVTLPDNSVVTMNASSKLAYNKYLFNFTRKLDLNGEAFFEVQKGSDFKVTTHNGQINVLGTKFNVLSREDFFETACFEGKVKVSAGNDNAILTSGKKVSFTEGNKKENIFDINSEKPGWMSGISSFKSTPLKHVINQLESIFPVTFNDKNIIDKLSMSYTGMFPHKDLNKALENVFLPMGIEYSKDENDSSIIILKEQTHN</sequence>
<dbReference type="Gene3D" id="2.60.120.1440">
    <property type="match status" value="1"/>
</dbReference>
<feature type="transmembrane region" description="Helical" evidence="1">
    <location>
        <begin position="80"/>
        <end position="101"/>
    </location>
</feature>
<dbReference type="PANTHER" id="PTHR30273:SF2">
    <property type="entry name" value="PROTEIN FECR"/>
    <property type="match status" value="1"/>
</dbReference>
<reference evidence="3" key="1">
    <citation type="submission" date="2022-03" db="EMBL/GenBank/DDBJ databases">
        <title>Description of Abyssus ytuae gen. nov., sp. nov., a novel member of the family Flavobacteriaceae isolated from the sediment of Mariana Trench.</title>
        <authorList>
            <person name="Zhang J."/>
            <person name="Xu X."/>
        </authorList>
    </citation>
    <scope>NUCLEOTIDE SEQUENCE</scope>
    <source>
        <strain evidence="3">MT3330</strain>
    </source>
</reference>
<evidence type="ECO:0000259" key="2">
    <source>
        <dbReference type="Pfam" id="PF04773"/>
    </source>
</evidence>
<name>A0A9E6ZWV8_9FLAO</name>
<dbReference type="Proteomes" id="UP000831290">
    <property type="component" value="Chromosome"/>
</dbReference>
<keyword evidence="1" id="KW-1133">Transmembrane helix</keyword>
<dbReference type="GO" id="GO:0016989">
    <property type="term" value="F:sigma factor antagonist activity"/>
    <property type="evidence" value="ECO:0007669"/>
    <property type="project" value="TreeGrafter"/>
</dbReference>
<dbReference type="Pfam" id="PF04773">
    <property type="entry name" value="FecR"/>
    <property type="match status" value="1"/>
</dbReference>
<evidence type="ECO:0000313" key="4">
    <source>
        <dbReference type="Proteomes" id="UP000831290"/>
    </source>
</evidence>
<keyword evidence="4" id="KW-1185">Reference proteome</keyword>
<accession>A0A9E6ZWV8</accession>
<keyword evidence="1" id="KW-0812">Transmembrane</keyword>
<gene>
    <name evidence="3" type="ORF">MQE35_13110</name>
</gene>
<feature type="domain" description="FecR protein" evidence="2">
    <location>
        <begin position="104"/>
        <end position="195"/>
    </location>
</feature>
<dbReference type="Gene3D" id="3.55.50.30">
    <property type="match status" value="1"/>
</dbReference>
<evidence type="ECO:0000256" key="1">
    <source>
        <dbReference type="SAM" id="Phobius"/>
    </source>
</evidence>
<dbReference type="InterPro" id="IPR012373">
    <property type="entry name" value="Ferrdict_sens_TM"/>
</dbReference>
<dbReference type="PANTHER" id="PTHR30273">
    <property type="entry name" value="PERIPLASMIC SIGNAL SENSOR AND SIGMA FACTOR ACTIVATOR FECR-RELATED"/>
    <property type="match status" value="1"/>
</dbReference>
<proteinExistence type="predicted"/>
<protein>
    <submittedName>
        <fullName evidence="3">FecR family protein</fullName>
    </submittedName>
</protein>
<keyword evidence="1" id="KW-0472">Membrane</keyword>
<evidence type="ECO:0000313" key="3">
    <source>
        <dbReference type="EMBL" id="UOB16672.1"/>
    </source>
</evidence>
<dbReference type="EMBL" id="CP094358">
    <property type="protein sequence ID" value="UOB16672.1"/>
    <property type="molecule type" value="Genomic_DNA"/>
</dbReference>
<dbReference type="KEGG" id="fbm:MQE35_13110"/>
<dbReference type="AlphaFoldDB" id="A0A9E6ZWV8"/>
<organism evidence="3 4">
    <name type="scientific">Abyssalbus ytuae</name>
    <dbReference type="NCBI Taxonomy" id="2926907"/>
    <lineage>
        <taxon>Bacteria</taxon>
        <taxon>Pseudomonadati</taxon>
        <taxon>Bacteroidota</taxon>
        <taxon>Flavobacteriia</taxon>
        <taxon>Flavobacteriales</taxon>
        <taxon>Flavobacteriaceae</taxon>
        <taxon>Abyssalbus</taxon>
    </lineage>
</organism>